<name>A0A4Y2GTE7_ARAVE</name>
<dbReference type="GO" id="GO:0045944">
    <property type="term" value="P:positive regulation of transcription by RNA polymerase II"/>
    <property type="evidence" value="ECO:0007669"/>
    <property type="project" value="TreeGrafter"/>
</dbReference>
<keyword evidence="9" id="KW-0804">Transcription</keyword>
<keyword evidence="8" id="KW-0238">DNA-binding</keyword>
<dbReference type="Proteomes" id="UP000499080">
    <property type="component" value="Unassembled WGS sequence"/>
</dbReference>
<evidence type="ECO:0000256" key="6">
    <source>
        <dbReference type="ARBA" id="ARBA00022833"/>
    </source>
</evidence>
<evidence type="ECO:0000256" key="7">
    <source>
        <dbReference type="ARBA" id="ARBA00023015"/>
    </source>
</evidence>
<dbReference type="Gene3D" id="3.30.160.60">
    <property type="entry name" value="Classic Zinc Finger"/>
    <property type="match status" value="2"/>
</dbReference>
<keyword evidence="5 11" id="KW-0863">Zinc-finger</keyword>
<dbReference type="GO" id="GO:0003690">
    <property type="term" value="F:double-stranded DNA binding"/>
    <property type="evidence" value="ECO:0007669"/>
    <property type="project" value="UniProtKB-ARBA"/>
</dbReference>
<dbReference type="SUPFAM" id="SSF57667">
    <property type="entry name" value="beta-beta-alpha zinc fingers"/>
    <property type="match status" value="1"/>
</dbReference>
<keyword evidence="3" id="KW-0479">Metal-binding</keyword>
<proteinExistence type="inferred from homology"/>
<evidence type="ECO:0000256" key="2">
    <source>
        <dbReference type="ARBA" id="ARBA00006991"/>
    </source>
</evidence>
<dbReference type="AlphaFoldDB" id="A0A4Y2GTE7"/>
<dbReference type="EMBL" id="BGPR01001533">
    <property type="protein sequence ID" value="GBM56191.1"/>
    <property type="molecule type" value="Genomic_DNA"/>
</dbReference>
<protein>
    <recommendedName>
        <fullName evidence="12">C2H2-type domain-containing protein</fullName>
    </recommendedName>
</protein>
<evidence type="ECO:0000256" key="10">
    <source>
        <dbReference type="ARBA" id="ARBA00023242"/>
    </source>
</evidence>
<organism evidence="13 14">
    <name type="scientific">Araneus ventricosus</name>
    <name type="common">Orbweaver spider</name>
    <name type="synonym">Epeira ventricosa</name>
    <dbReference type="NCBI Taxonomy" id="182803"/>
    <lineage>
        <taxon>Eukaryota</taxon>
        <taxon>Metazoa</taxon>
        <taxon>Ecdysozoa</taxon>
        <taxon>Arthropoda</taxon>
        <taxon>Chelicerata</taxon>
        <taxon>Arachnida</taxon>
        <taxon>Araneae</taxon>
        <taxon>Araneomorphae</taxon>
        <taxon>Entelegynae</taxon>
        <taxon>Araneoidea</taxon>
        <taxon>Araneidae</taxon>
        <taxon>Araneus</taxon>
    </lineage>
</organism>
<dbReference type="GO" id="GO:0005634">
    <property type="term" value="C:nucleus"/>
    <property type="evidence" value="ECO:0007669"/>
    <property type="project" value="UniProtKB-SubCell"/>
</dbReference>
<dbReference type="FunFam" id="3.30.160.60:FF:001049">
    <property type="entry name" value="zinc finger protein 319"/>
    <property type="match status" value="1"/>
</dbReference>
<comment type="caution">
    <text evidence="13">The sequence shown here is derived from an EMBL/GenBank/DDBJ whole genome shotgun (WGS) entry which is preliminary data.</text>
</comment>
<dbReference type="FunFam" id="3.30.160.60:FF:001370">
    <property type="entry name" value="Zinc finger protein"/>
    <property type="match status" value="1"/>
</dbReference>
<dbReference type="OrthoDB" id="6437394at2759"/>
<feature type="domain" description="C2H2-type" evidence="12">
    <location>
        <begin position="99"/>
        <end position="126"/>
    </location>
</feature>
<evidence type="ECO:0000256" key="4">
    <source>
        <dbReference type="ARBA" id="ARBA00022737"/>
    </source>
</evidence>
<dbReference type="InterPro" id="IPR050688">
    <property type="entry name" value="Zinc_finger/UBP_domain"/>
</dbReference>
<evidence type="ECO:0000256" key="11">
    <source>
        <dbReference type="PROSITE-ProRule" id="PRU00042"/>
    </source>
</evidence>
<dbReference type="InterPro" id="IPR013087">
    <property type="entry name" value="Znf_C2H2_type"/>
</dbReference>
<evidence type="ECO:0000256" key="9">
    <source>
        <dbReference type="ARBA" id="ARBA00023163"/>
    </source>
</evidence>
<accession>A0A4Y2GTE7</accession>
<evidence type="ECO:0000259" key="12">
    <source>
        <dbReference type="PROSITE" id="PS50157"/>
    </source>
</evidence>
<gene>
    <name evidence="13" type="ORF">AVEN_35176_1</name>
</gene>
<keyword evidence="10" id="KW-0539">Nucleus</keyword>
<dbReference type="PROSITE" id="PS50157">
    <property type="entry name" value="ZINC_FINGER_C2H2_2"/>
    <property type="match status" value="2"/>
</dbReference>
<sequence length="136" mass="15836">MFRIQRTFIPGFTPILSSVTPKLKFRKPGCSCDESFCNPSPIFKKYLNLDHFLLDFFTLRRPSFAPGITLHQCSLCPYSTSKKSNLTLHIRTHTGERPHQCTICRKSFKQRAHLQTHLIVHRDQLAHQLKRVEAPF</sequence>
<dbReference type="PROSITE" id="PS00028">
    <property type="entry name" value="ZINC_FINGER_C2H2_1"/>
    <property type="match status" value="1"/>
</dbReference>
<evidence type="ECO:0000256" key="8">
    <source>
        <dbReference type="ARBA" id="ARBA00023125"/>
    </source>
</evidence>
<comment type="similarity">
    <text evidence="2">Belongs to the krueppel C2H2-type zinc-finger protein family.</text>
</comment>
<evidence type="ECO:0000256" key="5">
    <source>
        <dbReference type="ARBA" id="ARBA00022771"/>
    </source>
</evidence>
<dbReference type="GO" id="GO:0008270">
    <property type="term" value="F:zinc ion binding"/>
    <property type="evidence" value="ECO:0007669"/>
    <property type="project" value="UniProtKB-KW"/>
</dbReference>
<evidence type="ECO:0000256" key="3">
    <source>
        <dbReference type="ARBA" id="ARBA00022723"/>
    </source>
</evidence>
<evidence type="ECO:0000313" key="14">
    <source>
        <dbReference type="Proteomes" id="UP000499080"/>
    </source>
</evidence>
<comment type="subcellular location">
    <subcellularLocation>
        <location evidence="1">Nucleus</location>
    </subcellularLocation>
</comment>
<feature type="domain" description="C2H2-type" evidence="12">
    <location>
        <begin position="71"/>
        <end position="98"/>
    </location>
</feature>
<evidence type="ECO:0000256" key="1">
    <source>
        <dbReference type="ARBA" id="ARBA00004123"/>
    </source>
</evidence>
<reference evidence="13 14" key="1">
    <citation type="journal article" date="2019" name="Sci. Rep.">
        <title>Orb-weaving spider Araneus ventricosus genome elucidates the spidroin gene catalogue.</title>
        <authorList>
            <person name="Kono N."/>
            <person name="Nakamura H."/>
            <person name="Ohtoshi R."/>
            <person name="Moran D.A.P."/>
            <person name="Shinohara A."/>
            <person name="Yoshida Y."/>
            <person name="Fujiwara M."/>
            <person name="Mori M."/>
            <person name="Tomita M."/>
            <person name="Arakawa K."/>
        </authorList>
    </citation>
    <scope>NUCLEOTIDE SEQUENCE [LARGE SCALE GENOMIC DNA]</scope>
</reference>
<keyword evidence="6" id="KW-0862">Zinc</keyword>
<evidence type="ECO:0000313" key="13">
    <source>
        <dbReference type="EMBL" id="GBM56191.1"/>
    </source>
</evidence>
<keyword evidence="14" id="KW-1185">Reference proteome</keyword>
<keyword evidence="7" id="KW-0805">Transcription regulation</keyword>
<dbReference type="PANTHER" id="PTHR24403">
    <property type="entry name" value="ZINC FINGER PROTEIN"/>
    <property type="match status" value="1"/>
</dbReference>
<keyword evidence="4" id="KW-0677">Repeat</keyword>
<dbReference type="SMART" id="SM00355">
    <property type="entry name" value="ZnF_C2H2"/>
    <property type="match status" value="2"/>
</dbReference>
<dbReference type="Pfam" id="PF13909">
    <property type="entry name" value="zf-H2C2_5"/>
    <property type="match status" value="1"/>
</dbReference>
<dbReference type="InterPro" id="IPR036236">
    <property type="entry name" value="Znf_C2H2_sf"/>
</dbReference>
<dbReference type="Pfam" id="PF00096">
    <property type="entry name" value="zf-C2H2"/>
    <property type="match status" value="1"/>
</dbReference>
<dbReference type="PANTHER" id="PTHR24403:SF109">
    <property type="entry name" value="ZINC FINGER PROTEIN 845-LIKE"/>
    <property type="match status" value="1"/>
</dbReference>